<dbReference type="PROSITE" id="PS51155">
    <property type="entry name" value="CHIT_BIND_RR_2"/>
    <property type="match status" value="1"/>
</dbReference>
<keyword evidence="1 2" id="KW-0193">Cuticle</keyword>
<evidence type="ECO:0000256" key="2">
    <source>
        <dbReference type="PROSITE-ProRule" id="PRU00497"/>
    </source>
</evidence>
<dbReference type="PANTHER" id="PTHR12236">
    <property type="entry name" value="STRUCTURAL CONTITUENT OF CUTICLE"/>
    <property type="match status" value="1"/>
</dbReference>
<accession>A0A2S2R463</accession>
<feature type="compositionally biased region" description="Low complexity" evidence="3">
    <location>
        <begin position="87"/>
        <end position="96"/>
    </location>
</feature>
<dbReference type="PRINTS" id="PR00947">
    <property type="entry name" value="CUTICLE"/>
</dbReference>
<evidence type="ECO:0000256" key="3">
    <source>
        <dbReference type="SAM" id="MobiDB-lite"/>
    </source>
</evidence>
<evidence type="ECO:0000313" key="5">
    <source>
        <dbReference type="EMBL" id="MBY84713.1"/>
    </source>
</evidence>
<gene>
    <name evidence="5" type="primary">Ccp84Ab_5</name>
    <name evidence="5" type="ORF">g.19000</name>
</gene>
<dbReference type="Pfam" id="PF00379">
    <property type="entry name" value="Chitin_bind_4"/>
    <property type="match status" value="1"/>
</dbReference>
<feature type="compositionally biased region" description="Basic and acidic residues" evidence="3">
    <location>
        <begin position="74"/>
        <end position="86"/>
    </location>
</feature>
<protein>
    <submittedName>
        <fullName evidence="5">Cuticle protein</fullName>
    </submittedName>
</protein>
<dbReference type="InterPro" id="IPR051217">
    <property type="entry name" value="Insect_Cuticle_Struc_Prot"/>
</dbReference>
<proteinExistence type="predicted"/>
<name>A0A2S2R463_9HEMI</name>
<reference evidence="5" key="1">
    <citation type="submission" date="2018-04" db="EMBL/GenBank/DDBJ databases">
        <title>Transcriptome assembly of Sipha flava.</title>
        <authorList>
            <person name="Scully E.D."/>
            <person name="Geib S.M."/>
            <person name="Palmer N.A."/>
            <person name="Koch K."/>
            <person name="Bradshaw J."/>
            <person name="Heng-Moss T."/>
            <person name="Sarath G."/>
        </authorList>
    </citation>
    <scope>NUCLEOTIDE SEQUENCE</scope>
</reference>
<dbReference type="PROSITE" id="PS00233">
    <property type="entry name" value="CHIT_BIND_RR_1"/>
    <property type="match status" value="1"/>
</dbReference>
<keyword evidence="4" id="KW-0472">Membrane</keyword>
<keyword evidence="4" id="KW-0812">Transmembrane</keyword>
<dbReference type="InterPro" id="IPR000618">
    <property type="entry name" value="Insect_cuticle"/>
</dbReference>
<dbReference type="EMBL" id="GGMS01015510">
    <property type="protein sequence ID" value="MBY84713.1"/>
    <property type="molecule type" value="Transcribed_RNA"/>
</dbReference>
<dbReference type="PANTHER" id="PTHR12236:SF75">
    <property type="entry name" value="CUTICULAR PROTEIN 62BB, ISOFORM A"/>
    <property type="match status" value="1"/>
</dbReference>
<dbReference type="GO" id="GO:0005615">
    <property type="term" value="C:extracellular space"/>
    <property type="evidence" value="ECO:0007669"/>
    <property type="project" value="TreeGrafter"/>
</dbReference>
<sequence length="153" mass="16871">MCTYGCTGRDALQLNVMMVTIAALLAAGAALPSHYAVPAEDEHAVAFGPPEPEHHGEQPSRKTYHFQYAVHDPLTGDEKSHNEVSDGHGTVTGTYTVVEPDGSKRVVEYTADDEHGFRAQVKKIEQPKPSEYDAPVHGHQYSYVPESYIFHNH</sequence>
<feature type="transmembrane region" description="Helical" evidence="4">
    <location>
        <begin position="12"/>
        <end position="31"/>
    </location>
</feature>
<dbReference type="AlphaFoldDB" id="A0A2S2R463"/>
<evidence type="ECO:0000256" key="1">
    <source>
        <dbReference type="ARBA" id="ARBA00022460"/>
    </source>
</evidence>
<dbReference type="InterPro" id="IPR031311">
    <property type="entry name" value="CHIT_BIND_RR_consensus"/>
</dbReference>
<organism evidence="5">
    <name type="scientific">Sipha flava</name>
    <name type="common">yellow sugarcane aphid</name>
    <dbReference type="NCBI Taxonomy" id="143950"/>
    <lineage>
        <taxon>Eukaryota</taxon>
        <taxon>Metazoa</taxon>
        <taxon>Ecdysozoa</taxon>
        <taxon>Arthropoda</taxon>
        <taxon>Hexapoda</taxon>
        <taxon>Insecta</taxon>
        <taxon>Pterygota</taxon>
        <taxon>Neoptera</taxon>
        <taxon>Paraneoptera</taxon>
        <taxon>Hemiptera</taxon>
        <taxon>Sternorrhyncha</taxon>
        <taxon>Aphidomorpha</taxon>
        <taxon>Aphidoidea</taxon>
        <taxon>Aphididae</taxon>
        <taxon>Sipha</taxon>
    </lineage>
</organism>
<dbReference type="GO" id="GO:0031012">
    <property type="term" value="C:extracellular matrix"/>
    <property type="evidence" value="ECO:0007669"/>
    <property type="project" value="TreeGrafter"/>
</dbReference>
<evidence type="ECO:0000256" key="4">
    <source>
        <dbReference type="SAM" id="Phobius"/>
    </source>
</evidence>
<feature type="region of interest" description="Disordered" evidence="3">
    <location>
        <begin position="74"/>
        <end position="96"/>
    </location>
</feature>
<keyword evidence="4" id="KW-1133">Transmembrane helix</keyword>
<dbReference type="GO" id="GO:0042302">
    <property type="term" value="F:structural constituent of cuticle"/>
    <property type="evidence" value="ECO:0007669"/>
    <property type="project" value="UniProtKB-UniRule"/>
</dbReference>
<dbReference type="OrthoDB" id="6628391at2759"/>